<evidence type="ECO:0000256" key="9">
    <source>
        <dbReference type="HAMAP-Rule" id="MF_00542"/>
    </source>
</evidence>
<evidence type="ECO:0000313" key="12">
    <source>
        <dbReference type="Proteomes" id="UP000712527"/>
    </source>
</evidence>
<dbReference type="InterPro" id="IPR011245">
    <property type="entry name" value="Butyrate_kin"/>
</dbReference>
<dbReference type="CDD" id="cd24011">
    <property type="entry name" value="ASKHA_NBD_BK"/>
    <property type="match status" value="1"/>
</dbReference>
<dbReference type="RefSeq" id="WP_204793829.1">
    <property type="nucleotide sequence ID" value="NZ_JACSNQ010000021.1"/>
</dbReference>
<dbReference type="PROSITE" id="PS01076">
    <property type="entry name" value="ACETATE_KINASE_2"/>
    <property type="match status" value="1"/>
</dbReference>
<keyword evidence="12" id="KW-1185">Reference proteome</keyword>
<organism evidence="11 12">
    <name type="scientific">Olsenella profusa</name>
    <dbReference type="NCBI Taxonomy" id="138595"/>
    <lineage>
        <taxon>Bacteria</taxon>
        <taxon>Bacillati</taxon>
        <taxon>Actinomycetota</taxon>
        <taxon>Coriobacteriia</taxon>
        <taxon>Coriobacteriales</taxon>
        <taxon>Atopobiaceae</taxon>
        <taxon>Olsenella</taxon>
    </lineage>
</organism>
<proteinExistence type="inferred from homology"/>
<evidence type="ECO:0000256" key="2">
    <source>
        <dbReference type="ARBA" id="ARBA00008748"/>
    </source>
</evidence>
<dbReference type="NCBIfam" id="TIGR02707">
    <property type="entry name" value="butyr_kinase"/>
    <property type="match status" value="1"/>
</dbReference>
<dbReference type="PRINTS" id="PR00471">
    <property type="entry name" value="ACETATEKNASE"/>
</dbReference>
<evidence type="ECO:0000256" key="3">
    <source>
        <dbReference type="ARBA" id="ARBA00022490"/>
    </source>
</evidence>
<sequence>MAYRILTLSPGSTSTKVAVFEGDDVVMKANVRHDPAELTQFDQAADQLQYRIDTVRRELESAGVSLDTIDAFSGYCGGMGPTVGGIFRIDETVCDHVLYKSGFNHPAILGAPILFQFAQETGKPAFAVNQPDTDELADVSRITGYPGVYRKSHVHCLNQKEVAIRYAATIGKRYDEVNVVVAHVGGGLSVAAHEHGRMIDTNDVLEGAGPFAPNRSGDVPLKPVVALAFSGEHDKKEIDGVIGKTGGLKGLLGTDDTMEVERRIDAGDAWAKLVYEAMAYQTAKYIGGFACALKGKVDGIVLTGGVSNDPKFVAYIEERVGWIAPVKAYGGDFEMEALAAGAVRALDGTEEVMTYTGEPSWTGFTMNGAFADVEA</sequence>
<evidence type="ECO:0000313" key="11">
    <source>
        <dbReference type="EMBL" id="MBM6775493.1"/>
    </source>
</evidence>
<comment type="similarity">
    <text evidence="2 9 10">Belongs to the acetokinase family.</text>
</comment>
<gene>
    <name evidence="9 11" type="primary">buk</name>
    <name evidence="11" type="ORF">H9X80_08080</name>
</gene>
<dbReference type="PANTHER" id="PTHR21060">
    <property type="entry name" value="ACETATE KINASE"/>
    <property type="match status" value="1"/>
</dbReference>
<dbReference type="InterPro" id="IPR023865">
    <property type="entry name" value="Aliphatic_acid_kinase_CS"/>
</dbReference>
<dbReference type="NCBIfam" id="NF002834">
    <property type="entry name" value="PRK03011.1-5"/>
    <property type="match status" value="1"/>
</dbReference>
<comment type="catalytic activity">
    <reaction evidence="8 9">
        <text>butanoate + ATP = butanoyl phosphate + ADP</text>
        <dbReference type="Rhea" id="RHEA:13585"/>
        <dbReference type="ChEBI" id="CHEBI:17968"/>
        <dbReference type="ChEBI" id="CHEBI:30616"/>
        <dbReference type="ChEBI" id="CHEBI:58079"/>
        <dbReference type="ChEBI" id="CHEBI:456216"/>
        <dbReference type="EC" id="2.7.2.7"/>
    </reaction>
</comment>
<accession>A0ABS2F4K2</accession>
<keyword evidence="6 9" id="KW-0418">Kinase</keyword>
<comment type="subcellular location">
    <subcellularLocation>
        <location evidence="1 9">Cytoplasm</location>
    </subcellularLocation>
</comment>
<dbReference type="PANTHER" id="PTHR21060:SF3">
    <property type="entry name" value="BUTYRATE KINASE 2-RELATED"/>
    <property type="match status" value="1"/>
</dbReference>
<dbReference type="Pfam" id="PF00871">
    <property type="entry name" value="Acetate_kinase"/>
    <property type="match status" value="1"/>
</dbReference>
<dbReference type="SUPFAM" id="SSF53067">
    <property type="entry name" value="Actin-like ATPase domain"/>
    <property type="match status" value="2"/>
</dbReference>
<comment type="caution">
    <text evidence="11">The sequence shown here is derived from an EMBL/GenBank/DDBJ whole genome shotgun (WGS) entry which is preliminary data.</text>
</comment>
<name>A0ABS2F4K2_9ACTN</name>
<keyword evidence="4 9" id="KW-0808">Transferase</keyword>
<dbReference type="HAMAP" id="MF_00542">
    <property type="entry name" value="Butyrate_kinase"/>
    <property type="match status" value="1"/>
</dbReference>
<evidence type="ECO:0000256" key="8">
    <source>
        <dbReference type="ARBA" id="ARBA00048596"/>
    </source>
</evidence>
<dbReference type="EMBL" id="JACSNQ010000021">
    <property type="protein sequence ID" value="MBM6775493.1"/>
    <property type="molecule type" value="Genomic_DNA"/>
</dbReference>
<reference evidence="11 12" key="1">
    <citation type="journal article" date="2021" name="Sci. Rep.">
        <title>The distribution of antibiotic resistance genes in chicken gut microbiota commensals.</title>
        <authorList>
            <person name="Juricova H."/>
            <person name="Matiasovicova J."/>
            <person name="Kubasova T."/>
            <person name="Cejkova D."/>
            <person name="Rychlik I."/>
        </authorList>
    </citation>
    <scope>NUCLEOTIDE SEQUENCE [LARGE SCALE GENOMIC DNA]</scope>
    <source>
        <strain evidence="11 12">An794</strain>
    </source>
</reference>
<dbReference type="Gene3D" id="3.30.420.40">
    <property type="match status" value="2"/>
</dbReference>
<dbReference type="PIRSF" id="PIRSF036458">
    <property type="entry name" value="Butyrate_kin"/>
    <property type="match status" value="1"/>
</dbReference>
<evidence type="ECO:0000256" key="1">
    <source>
        <dbReference type="ARBA" id="ARBA00004496"/>
    </source>
</evidence>
<evidence type="ECO:0000256" key="6">
    <source>
        <dbReference type="ARBA" id="ARBA00022777"/>
    </source>
</evidence>
<evidence type="ECO:0000256" key="5">
    <source>
        <dbReference type="ARBA" id="ARBA00022741"/>
    </source>
</evidence>
<dbReference type="EC" id="2.7.2.7" evidence="9"/>
<dbReference type="Proteomes" id="UP000712527">
    <property type="component" value="Unassembled WGS sequence"/>
</dbReference>
<protein>
    <recommendedName>
        <fullName evidence="9">Probable butyrate kinase</fullName>
        <shortName evidence="9">BK</shortName>
        <ecNumber evidence="9">2.7.2.7</ecNumber>
    </recommendedName>
    <alternativeName>
        <fullName evidence="9">Branched-chain carboxylic acid kinase</fullName>
    </alternativeName>
</protein>
<keyword evidence="7 9" id="KW-0067">ATP-binding</keyword>
<keyword evidence="3 9" id="KW-0963">Cytoplasm</keyword>
<keyword evidence="5 9" id="KW-0547">Nucleotide-binding</keyword>
<evidence type="ECO:0000256" key="7">
    <source>
        <dbReference type="ARBA" id="ARBA00022840"/>
    </source>
</evidence>
<dbReference type="InterPro" id="IPR000890">
    <property type="entry name" value="Aliphatic_acid_kin_short-chain"/>
</dbReference>
<evidence type="ECO:0000256" key="4">
    <source>
        <dbReference type="ARBA" id="ARBA00022679"/>
    </source>
</evidence>
<dbReference type="GO" id="GO:0047761">
    <property type="term" value="F:butyrate kinase activity"/>
    <property type="evidence" value="ECO:0007669"/>
    <property type="project" value="UniProtKB-EC"/>
</dbReference>
<dbReference type="InterPro" id="IPR043129">
    <property type="entry name" value="ATPase_NBD"/>
</dbReference>
<evidence type="ECO:0000256" key="10">
    <source>
        <dbReference type="RuleBase" id="RU003835"/>
    </source>
</evidence>